<organism evidence="2 3">
    <name type="scientific">Flavobacterium rivuli WB 3.3-2 = DSM 21788</name>
    <dbReference type="NCBI Taxonomy" id="1121895"/>
    <lineage>
        <taxon>Bacteria</taxon>
        <taxon>Pseudomonadati</taxon>
        <taxon>Bacteroidota</taxon>
        <taxon>Flavobacteriia</taxon>
        <taxon>Flavobacteriales</taxon>
        <taxon>Flavobacteriaceae</taxon>
        <taxon>Flavobacterium</taxon>
    </lineage>
</organism>
<dbReference type="eggNOG" id="ENOG5033CKC">
    <property type="taxonomic scope" value="Bacteria"/>
</dbReference>
<keyword evidence="3" id="KW-1185">Reference proteome</keyword>
<keyword evidence="1" id="KW-0812">Transmembrane</keyword>
<evidence type="ECO:0000256" key="1">
    <source>
        <dbReference type="SAM" id="Phobius"/>
    </source>
</evidence>
<dbReference type="RefSeq" id="WP_020213097.1">
    <property type="nucleotide sequence ID" value="NZ_JRLX01000007.1"/>
</dbReference>
<feature type="transmembrane region" description="Helical" evidence="1">
    <location>
        <begin position="162"/>
        <end position="191"/>
    </location>
</feature>
<proteinExistence type="predicted"/>
<reference evidence="2 3" key="1">
    <citation type="submission" date="2013-09" db="EMBL/GenBank/DDBJ databases">
        <authorList>
            <person name="Zeng Z."/>
            <person name="Chen C."/>
        </authorList>
    </citation>
    <scope>NUCLEOTIDE SEQUENCE [LARGE SCALE GENOMIC DNA]</scope>
    <source>
        <strain evidence="2 3">WB 3.3-2</strain>
    </source>
</reference>
<dbReference type="EMBL" id="JRLX01000007">
    <property type="protein sequence ID" value="KGO86921.1"/>
    <property type="molecule type" value="Genomic_DNA"/>
</dbReference>
<dbReference type="OrthoDB" id="1356233at2"/>
<dbReference type="Proteomes" id="UP000030152">
    <property type="component" value="Unassembled WGS sequence"/>
</dbReference>
<keyword evidence="1" id="KW-1133">Transmembrane helix</keyword>
<comment type="caution">
    <text evidence="2">The sequence shown here is derived from an EMBL/GenBank/DDBJ whole genome shotgun (WGS) entry which is preliminary data.</text>
</comment>
<accession>A0A0A2M5M3</accession>
<evidence type="ECO:0000313" key="3">
    <source>
        <dbReference type="Proteomes" id="UP000030152"/>
    </source>
</evidence>
<protein>
    <submittedName>
        <fullName evidence="2">Uncharacterized protein</fullName>
    </submittedName>
</protein>
<keyword evidence="1" id="KW-0472">Membrane</keyword>
<name>A0A0A2M5M3_9FLAO</name>
<sequence length="297" mass="33380">MKNMTLSNFKEQLEKVIQKLHLELSANSSNPNIFYLENVKDLRIALLELEESSYFINELNPLKETVIYSLGSDLETLSTNQKDTLEVVLFNLRFRLANLLNLLNGFVLIQSEESINIKLPPIENLKDISKYTNDLHNAISQIVINDDIKGSEKVVSVENGSIWFNVLVGGGGVGLISSVVWAASAVYNFVLKCRISEEHLRTVSIQNDALQHIVDLNEAAIKRVIQTEAEYINSQAFKENEPENIEKIKNSIKTFADIIMKGGEVRPAINAPEDIKELFPSNPALIESKAIKKIENE</sequence>
<dbReference type="AlphaFoldDB" id="A0A0A2M5M3"/>
<evidence type="ECO:0000313" key="2">
    <source>
        <dbReference type="EMBL" id="KGO86921.1"/>
    </source>
</evidence>
<gene>
    <name evidence="2" type="ORF">Q765_08100</name>
</gene>